<dbReference type="AlphaFoldDB" id="A0A4Z2J251"/>
<name>A0A4Z2J251_9TELE</name>
<evidence type="ECO:0000313" key="1">
    <source>
        <dbReference type="EMBL" id="TNN84435.1"/>
    </source>
</evidence>
<evidence type="ECO:0000313" key="2">
    <source>
        <dbReference type="Proteomes" id="UP000314294"/>
    </source>
</evidence>
<dbReference type="EMBL" id="SRLO01000027">
    <property type="protein sequence ID" value="TNN84435.1"/>
    <property type="molecule type" value="Genomic_DNA"/>
</dbReference>
<comment type="caution">
    <text evidence="1">The sequence shown here is derived from an EMBL/GenBank/DDBJ whole genome shotgun (WGS) entry which is preliminary data.</text>
</comment>
<proteinExistence type="predicted"/>
<reference evidence="1 2" key="1">
    <citation type="submission" date="2019-03" db="EMBL/GenBank/DDBJ databases">
        <title>First draft genome of Liparis tanakae, snailfish: a comprehensive survey of snailfish specific genes.</title>
        <authorList>
            <person name="Kim W."/>
            <person name="Song I."/>
            <person name="Jeong J.-H."/>
            <person name="Kim D."/>
            <person name="Kim S."/>
            <person name="Ryu S."/>
            <person name="Song J.Y."/>
            <person name="Lee S.K."/>
        </authorList>
    </citation>
    <scope>NUCLEOTIDE SEQUENCE [LARGE SCALE GENOMIC DNA]</scope>
    <source>
        <tissue evidence="1">Muscle</tissue>
    </source>
</reference>
<gene>
    <name evidence="1" type="ORF">EYF80_005428</name>
</gene>
<dbReference type="Proteomes" id="UP000314294">
    <property type="component" value="Unassembled WGS sequence"/>
</dbReference>
<keyword evidence="2" id="KW-1185">Reference proteome</keyword>
<sequence length="94" mass="10741">MRRSRFPRLLKCLQFIVDACLHTERGLEPRLLLWESPSQTTGLQSLEPFSLMRTKRATAEASGGALRRGAATGELLFQYWPWPRPVLVEGDESR</sequence>
<protein>
    <submittedName>
        <fullName evidence="1">Uncharacterized protein</fullName>
    </submittedName>
</protein>
<accession>A0A4Z2J251</accession>
<organism evidence="1 2">
    <name type="scientific">Liparis tanakae</name>
    <name type="common">Tanaka's snailfish</name>
    <dbReference type="NCBI Taxonomy" id="230148"/>
    <lineage>
        <taxon>Eukaryota</taxon>
        <taxon>Metazoa</taxon>
        <taxon>Chordata</taxon>
        <taxon>Craniata</taxon>
        <taxon>Vertebrata</taxon>
        <taxon>Euteleostomi</taxon>
        <taxon>Actinopterygii</taxon>
        <taxon>Neopterygii</taxon>
        <taxon>Teleostei</taxon>
        <taxon>Neoteleostei</taxon>
        <taxon>Acanthomorphata</taxon>
        <taxon>Eupercaria</taxon>
        <taxon>Perciformes</taxon>
        <taxon>Cottioidei</taxon>
        <taxon>Cottales</taxon>
        <taxon>Liparidae</taxon>
        <taxon>Liparis</taxon>
    </lineage>
</organism>